<keyword evidence="11" id="KW-1185">Reference proteome</keyword>
<evidence type="ECO:0000256" key="6">
    <source>
        <dbReference type="RuleBase" id="RU000586"/>
    </source>
</evidence>
<protein>
    <recommendedName>
        <fullName evidence="3 6">Glycylpeptide N-tetradecanoyltransferase</fullName>
        <ecNumber evidence="2 6">2.3.1.97</ecNumber>
    </recommendedName>
</protein>
<dbReference type="PANTHER" id="PTHR11377:SF5">
    <property type="entry name" value="GLYCYLPEPTIDE N-TETRADECANOYLTRANSFERASE"/>
    <property type="match status" value="1"/>
</dbReference>
<organism evidence="10 11">
    <name type="scientific">Vairimorpha ceranae</name>
    <dbReference type="NCBI Taxonomy" id="40302"/>
    <lineage>
        <taxon>Eukaryota</taxon>
        <taxon>Fungi</taxon>
        <taxon>Fungi incertae sedis</taxon>
        <taxon>Microsporidia</taxon>
        <taxon>Nosematidae</taxon>
        <taxon>Vairimorpha</taxon>
    </lineage>
</organism>
<proteinExistence type="inferred from homology"/>
<dbReference type="VEuPathDB" id="MicrosporidiaDB:AAJ76_1400029376"/>
<dbReference type="RefSeq" id="XP_024331434.1">
    <property type="nucleotide sequence ID" value="XM_024474020.1"/>
</dbReference>
<evidence type="ECO:0000256" key="7">
    <source>
        <dbReference type="RuleBase" id="RU004178"/>
    </source>
</evidence>
<evidence type="ECO:0000313" key="11">
    <source>
        <dbReference type="Proteomes" id="UP000034350"/>
    </source>
</evidence>
<keyword evidence="5 6" id="KW-0012">Acyltransferase</keyword>
<dbReference type="InterPro" id="IPR000903">
    <property type="entry name" value="NMT"/>
</dbReference>
<comment type="caution">
    <text evidence="10">The sequence shown here is derived from an EMBL/GenBank/DDBJ whole genome shotgun (WGS) entry which is preliminary data.</text>
</comment>
<keyword evidence="4 6" id="KW-0808">Transferase</keyword>
<dbReference type="VEuPathDB" id="MicrosporidiaDB:G9O61_00g011510"/>
<comment type="function">
    <text evidence="6">Adds a myristoyl group to the N-terminal glycine residue of certain cellular proteins.</text>
</comment>
<comment type="similarity">
    <text evidence="1 7">Belongs to the NMT family.</text>
</comment>
<evidence type="ECO:0000313" key="10">
    <source>
        <dbReference type="EMBL" id="KKO75692.1"/>
    </source>
</evidence>
<dbReference type="InterPro" id="IPR016181">
    <property type="entry name" value="Acyl_CoA_acyltransferase"/>
</dbReference>
<dbReference type="Gene3D" id="3.40.630.170">
    <property type="match status" value="1"/>
</dbReference>
<dbReference type="InterPro" id="IPR022677">
    <property type="entry name" value="NMT_C"/>
</dbReference>
<feature type="domain" description="Glycylpeptide N-tetradecanoyltransferase N-terminal" evidence="8">
    <location>
        <begin position="26"/>
        <end position="171"/>
    </location>
</feature>
<name>A0A0F9YT12_9MICR</name>
<dbReference type="VEuPathDB" id="MicrosporidiaDB:NCER_100018"/>
<dbReference type="GO" id="GO:0005737">
    <property type="term" value="C:cytoplasm"/>
    <property type="evidence" value="ECO:0007669"/>
    <property type="project" value="TreeGrafter"/>
</dbReference>
<dbReference type="Pfam" id="PF01233">
    <property type="entry name" value="NMT"/>
    <property type="match status" value="1"/>
</dbReference>
<evidence type="ECO:0000256" key="4">
    <source>
        <dbReference type="ARBA" id="ARBA00022679"/>
    </source>
</evidence>
<accession>A0A0F9YT12</accession>
<dbReference type="SUPFAM" id="SSF55729">
    <property type="entry name" value="Acyl-CoA N-acyltransferases (Nat)"/>
    <property type="match status" value="2"/>
</dbReference>
<reference evidence="10 11" key="1">
    <citation type="journal article" date="2015" name="Environ. Microbiol.">
        <title>Genome analyses suggest the presence of polyploidy and recent human-driven expansions in eight global populations of the honeybee pathogen Nosema ceranae.</title>
        <authorList>
            <person name="Pelin A."/>
            <person name="Selman M."/>
            <person name="Aris-Brosou S."/>
            <person name="Farinelli L."/>
            <person name="Corradi N."/>
        </authorList>
    </citation>
    <scope>NUCLEOTIDE SEQUENCE [LARGE SCALE GENOMIC DNA]</scope>
    <source>
        <strain evidence="10 11">PA08 1199</strain>
    </source>
</reference>
<feature type="domain" description="Glycylpeptide N-tetradecanoyltransferase C-terminal" evidence="9">
    <location>
        <begin position="204"/>
        <end position="346"/>
    </location>
</feature>
<evidence type="ECO:0000256" key="1">
    <source>
        <dbReference type="ARBA" id="ARBA00009469"/>
    </source>
</evidence>
<dbReference type="EMBL" id="JPQZ01000014">
    <property type="protein sequence ID" value="KKO75692.1"/>
    <property type="molecule type" value="Genomic_DNA"/>
</dbReference>
<dbReference type="OrthoDB" id="60315at2759"/>
<evidence type="ECO:0000256" key="3">
    <source>
        <dbReference type="ARBA" id="ARBA00022240"/>
    </source>
</evidence>
<gene>
    <name evidence="10" type="ORF">AAJ76_1400029376</name>
</gene>
<dbReference type="GO" id="GO:0004379">
    <property type="term" value="F:glycylpeptide N-tetradecanoyltransferase activity"/>
    <property type="evidence" value="ECO:0007669"/>
    <property type="project" value="UniProtKB-EC"/>
</dbReference>
<dbReference type="PANTHER" id="PTHR11377">
    <property type="entry name" value="N-MYRISTOYL TRANSFERASE"/>
    <property type="match status" value="1"/>
</dbReference>
<evidence type="ECO:0000259" key="9">
    <source>
        <dbReference type="Pfam" id="PF02799"/>
    </source>
</evidence>
<dbReference type="InterPro" id="IPR022676">
    <property type="entry name" value="NMT_N"/>
</dbReference>
<dbReference type="Proteomes" id="UP000034350">
    <property type="component" value="Unassembled WGS sequence"/>
</dbReference>
<dbReference type="EC" id="2.3.1.97" evidence="2 6"/>
<evidence type="ECO:0000259" key="8">
    <source>
        <dbReference type="Pfam" id="PF01233"/>
    </source>
</evidence>
<evidence type="ECO:0000256" key="5">
    <source>
        <dbReference type="ARBA" id="ARBA00023315"/>
    </source>
</evidence>
<comment type="catalytic activity">
    <reaction evidence="6">
        <text>N-terminal glycyl-[protein] + tetradecanoyl-CoA = N-tetradecanoylglycyl-[protein] + CoA + H(+)</text>
        <dbReference type="Rhea" id="RHEA:15521"/>
        <dbReference type="Rhea" id="RHEA-COMP:12666"/>
        <dbReference type="Rhea" id="RHEA-COMP:12667"/>
        <dbReference type="ChEBI" id="CHEBI:15378"/>
        <dbReference type="ChEBI" id="CHEBI:57287"/>
        <dbReference type="ChEBI" id="CHEBI:57385"/>
        <dbReference type="ChEBI" id="CHEBI:64723"/>
        <dbReference type="ChEBI" id="CHEBI:133050"/>
        <dbReference type="EC" id="2.3.1.97"/>
    </reaction>
</comment>
<sequence length="356" mass="41339">MSDNPHKFWNKQPVGVEEGANSLISHPNKIPTEEYKLPEGCVFENITDYKELSKFLSENYVEDIDNEFRLIYSESFFSWFINNPKHCPEYSLGLKFNNCLIGYIFGKETAISINGLTQKVAAINFLCVIKSKRNRRISPILIKEITRRFNCNGIYSGIFTAGTPLFFKISTAKYWHKPINTKKLITSGFLDRPVDVSLPCARSSTRLLKEEDIMICYKLYKNDIQKYKLVDDMDEDDFRHFINNKIMRVYVNEVDGVINSFGTYFVLDTMSIKKNQRISSAYLNLICGDCVKTMIEDLIYFSAQEKCDVFNSINIGEAGKYLEELGFLEGSGELNYYLYNWKSGVIDKNRIFYYMH</sequence>
<evidence type="ECO:0000256" key="2">
    <source>
        <dbReference type="ARBA" id="ARBA00012923"/>
    </source>
</evidence>
<dbReference type="AlphaFoldDB" id="A0A0F9YT12"/>
<dbReference type="Pfam" id="PF02799">
    <property type="entry name" value="NMT_C"/>
    <property type="match status" value="1"/>
</dbReference>
<dbReference type="GeneID" id="36318923"/>